<reference evidence="2" key="1">
    <citation type="submission" date="2020-06" db="EMBL/GenBank/DDBJ databases">
        <authorList>
            <person name="Li T."/>
            <person name="Hu X."/>
            <person name="Zhang T."/>
            <person name="Song X."/>
            <person name="Zhang H."/>
            <person name="Dai N."/>
            <person name="Sheng W."/>
            <person name="Hou X."/>
            <person name="Wei L."/>
        </authorList>
    </citation>
    <scope>NUCLEOTIDE SEQUENCE</scope>
    <source>
        <strain evidence="2">KEN1</strain>
        <tissue evidence="2">Leaf</tissue>
    </source>
</reference>
<organism evidence="2">
    <name type="scientific">Sesamum latifolium</name>
    <dbReference type="NCBI Taxonomy" id="2727402"/>
    <lineage>
        <taxon>Eukaryota</taxon>
        <taxon>Viridiplantae</taxon>
        <taxon>Streptophyta</taxon>
        <taxon>Embryophyta</taxon>
        <taxon>Tracheophyta</taxon>
        <taxon>Spermatophyta</taxon>
        <taxon>Magnoliopsida</taxon>
        <taxon>eudicotyledons</taxon>
        <taxon>Gunneridae</taxon>
        <taxon>Pentapetalae</taxon>
        <taxon>asterids</taxon>
        <taxon>lamiids</taxon>
        <taxon>Lamiales</taxon>
        <taxon>Pedaliaceae</taxon>
        <taxon>Sesamum</taxon>
    </lineage>
</organism>
<accession>A0AAW2UZL0</accession>
<comment type="caution">
    <text evidence="2">The sequence shown here is derived from an EMBL/GenBank/DDBJ whole genome shotgun (WGS) entry which is preliminary data.</text>
</comment>
<dbReference type="EMBL" id="JACGWN010000011">
    <property type="protein sequence ID" value="KAL0422348.1"/>
    <property type="molecule type" value="Genomic_DNA"/>
</dbReference>
<sequence>MAQNIPQLAKSKHHHRQQQQNPSHFHRHQREWTSPHHPPKSNHFLEVPFPAATANTTLPPPPPPRSDWTPADDGIEVSLPLGSTEEKNPSKQDVDAYIEKALYGTKPRKRLPVFVEICPDELLD</sequence>
<proteinExistence type="predicted"/>
<feature type="region of interest" description="Disordered" evidence="1">
    <location>
        <begin position="1"/>
        <end position="92"/>
    </location>
</feature>
<name>A0AAW2UZL0_9LAMI</name>
<dbReference type="AlphaFoldDB" id="A0AAW2UZL0"/>
<gene>
    <name evidence="2" type="ORF">Slati_3257700</name>
</gene>
<feature type="compositionally biased region" description="Low complexity" evidence="1">
    <location>
        <begin position="48"/>
        <end position="57"/>
    </location>
</feature>
<reference evidence="2" key="2">
    <citation type="journal article" date="2024" name="Plant">
        <title>Genomic evolution and insights into agronomic trait innovations of Sesamum species.</title>
        <authorList>
            <person name="Miao H."/>
            <person name="Wang L."/>
            <person name="Qu L."/>
            <person name="Liu H."/>
            <person name="Sun Y."/>
            <person name="Le M."/>
            <person name="Wang Q."/>
            <person name="Wei S."/>
            <person name="Zheng Y."/>
            <person name="Lin W."/>
            <person name="Duan Y."/>
            <person name="Cao H."/>
            <person name="Xiong S."/>
            <person name="Wang X."/>
            <person name="Wei L."/>
            <person name="Li C."/>
            <person name="Ma Q."/>
            <person name="Ju M."/>
            <person name="Zhao R."/>
            <person name="Li G."/>
            <person name="Mu C."/>
            <person name="Tian Q."/>
            <person name="Mei H."/>
            <person name="Zhang T."/>
            <person name="Gao T."/>
            <person name="Zhang H."/>
        </authorList>
    </citation>
    <scope>NUCLEOTIDE SEQUENCE</scope>
    <source>
        <strain evidence="2">KEN1</strain>
    </source>
</reference>
<evidence type="ECO:0000313" key="2">
    <source>
        <dbReference type="EMBL" id="KAL0422348.1"/>
    </source>
</evidence>
<protein>
    <submittedName>
        <fullName evidence="2">Uncharacterized protein</fullName>
    </submittedName>
</protein>
<evidence type="ECO:0000256" key="1">
    <source>
        <dbReference type="SAM" id="MobiDB-lite"/>
    </source>
</evidence>